<dbReference type="Pfam" id="PF02666">
    <property type="entry name" value="PS_Dcarbxylase"/>
    <property type="match status" value="1"/>
</dbReference>
<protein>
    <submittedName>
        <fullName evidence="6">Phosphatidylserine decarboxylase</fullName>
    </submittedName>
</protein>
<evidence type="ECO:0000256" key="2">
    <source>
        <dbReference type="ARBA" id="ARBA00023145"/>
    </source>
</evidence>
<keyword evidence="7" id="KW-1185">Reference proteome</keyword>
<feature type="transmembrane region" description="Helical" evidence="5">
    <location>
        <begin position="27"/>
        <end position="45"/>
    </location>
</feature>
<dbReference type="PANTHER" id="PTHR10067">
    <property type="entry name" value="PHOSPHATIDYLSERINE DECARBOXYLASE"/>
    <property type="match status" value="1"/>
</dbReference>
<sequence length="284" mass="33322">MDDLKVEYSQKQKMLYSNLHKSFLKRLFLRIVISKTVTFLFSIYLRSCLSKIHIKKVIRKNNMNLKLFTKQKFSSYNDFFIRQFKKISFCNDSSIFISPGEGRLMILPIQKNSIYSIKEVNYHLNDLLQNDKLASMFTEGYLLIIRLTPLNYHRYIFIDDGFQKKENSVKIKGKLHIVNPIAFKYFNVWQENSREYNILETKNFGTIVQMEIGALLIGKINNHPITNFNKAQEKGFFSFGGSTIILFIQKNKVIFDKIFLENSLQNKETPINLGEHLGSKVDLN</sequence>
<keyword evidence="5" id="KW-1133">Transmembrane helix</keyword>
<accession>A0ABZ2U7X1</accession>
<keyword evidence="3" id="KW-0456">Lyase</keyword>
<keyword evidence="5" id="KW-0812">Transmembrane</keyword>
<evidence type="ECO:0000256" key="5">
    <source>
        <dbReference type="SAM" id="Phobius"/>
    </source>
</evidence>
<evidence type="ECO:0000313" key="7">
    <source>
        <dbReference type="Proteomes" id="UP001484199"/>
    </source>
</evidence>
<evidence type="ECO:0000256" key="1">
    <source>
        <dbReference type="ARBA" id="ARBA00022793"/>
    </source>
</evidence>
<evidence type="ECO:0000256" key="3">
    <source>
        <dbReference type="ARBA" id="ARBA00023239"/>
    </source>
</evidence>
<keyword evidence="1" id="KW-0210">Decarboxylase</keyword>
<keyword evidence="2" id="KW-0865">Zymogen</keyword>
<dbReference type="EMBL" id="CP146843">
    <property type="protein sequence ID" value="WYY26391.1"/>
    <property type="molecule type" value="Genomic_DNA"/>
</dbReference>
<dbReference type="InterPro" id="IPR003817">
    <property type="entry name" value="PS_Dcarbxylase"/>
</dbReference>
<keyword evidence="4" id="KW-0670">Pyruvate</keyword>
<gene>
    <name evidence="6" type="primary">psd</name>
    <name evidence="6" type="ORF">AshY1_02600</name>
</gene>
<name>A0ABZ2U7X1_ASHYP</name>
<evidence type="ECO:0000313" key="6">
    <source>
        <dbReference type="EMBL" id="WYY26391.1"/>
    </source>
</evidence>
<dbReference type="Proteomes" id="UP001484199">
    <property type="component" value="Chromosome"/>
</dbReference>
<keyword evidence="5" id="KW-0472">Membrane</keyword>
<proteinExistence type="predicted"/>
<evidence type="ECO:0000256" key="4">
    <source>
        <dbReference type="ARBA" id="ARBA00023317"/>
    </source>
</evidence>
<reference evidence="6" key="1">
    <citation type="submission" date="2024-03" db="EMBL/GenBank/DDBJ databases">
        <title>The Complete Genome of 'Candidatus Phytoplasma fraxini' AshY1 from the Ash Yellows Group.</title>
        <authorList>
            <person name="Boehm J.W."/>
            <person name="Huettel B."/>
            <person name="Schneider B."/>
            <person name="Kube M."/>
        </authorList>
    </citation>
    <scope>NUCLEOTIDE SEQUENCE [LARGE SCALE GENOMIC DNA]</scope>
    <source>
        <strain evidence="6">AshY1</strain>
    </source>
</reference>
<dbReference type="RefSeq" id="WP_341266795.1">
    <property type="nucleotide sequence ID" value="NZ_CP146843.1"/>
</dbReference>
<organism evidence="6 7">
    <name type="scientific">Ash yellows phytoplasma</name>
    <dbReference type="NCBI Taxonomy" id="35780"/>
    <lineage>
        <taxon>Bacteria</taxon>
        <taxon>Bacillati</taxon>
        <taxon>Mycoplasmatota</taxon>
        <taxon>Mollicutes</taxon>
        <taxon>Acholeplasmatales</taxon>
        <taxon>Acholeplasmataceae</taxon>
        <taxon>Candidatus Phytoplasma</taxon>
        <taxon>16SrVII (Ash yellows group)</taxon>
    </lineage>
</organism>
<dbReference type="PANTHER" id="PTHR10067:SF17">
    <property type="entry name" value="PHOSPHATIDYLSERINE DECARBOXYLASE PROENZYME 2"/>
    <property type="match status" value="1"/>
</dbReference>